<dbReference type="InterPro" id="IPR002110">
    <property type="entry name" value="Ankyrin_rpt"/>
</dbReference>
<dbReference type="PANTHER" id="PTHR46586">
    <property type="entry name" value="ANKYRIN REPEAT-CONTAINING PROTEIN"/>
    <property type="match status" value="1"/>
</dbReference>
<evidence type="ECO:0000313" key="1">
    <source>
        <dbReference type="EMBL" id="GMF26408.1"/>
    </source>
</evidence>
<gene>
    <name evidence="1" type="ORF">Pfra01_000497600</name>
</gene>
<accession>A0A9W6X158</accession>
<dbReference type="OrthoDB" id="113235at2759"/>
<reference evidence="1" key="1">
    <citation type="submission" date="2023-04" db="EMBL/GenBank/DDBJ databases">
        <title>Phytophthora fragariaefolia NBRC 109709.</title>
        <authorList>
            <person name="Ichikawa N."/>
            <person name="Sato H."/>
            <person name="Tonouchi N."/>
        </authorList>
    </citation>
    <scope>NUCLEOTIDE SEQUENCE</scope>
    <source>
        <strain evidence="1">NBRC 109709</strain>
    </source>
</reference>
<comment type="caution">
    <text evidence="1">The sequence shown here is derived from an EMBL/GenBank/DDBJ whole genome shotgun (WGS) entry which is preliminary data.</text>
</comment>
<dbReference type="Proteomes" id="UP001165121">
    <property type="component" value="Unassembled WGS sequence"/>
</dbReference>
<protein>
    <submittedName>
        <fullName evidence="1">Unnamed protein product</fullName>
    </submittedName>
</protein>
<sequence length="696" mass="78199">MPRLSLQCVEVVLRQHPSTPLDVGPIISGFLGPPVNLSLAGACRFGSIQLLQWMWDISPVEARGSQWRVTNFLRSDVHYARYQFEEAMKVAAGRGDLAVVQWLCERFPDGDVSSEVVETAARAGHLAILTFLLTHDAGSDPGNKNGRVSHGVVHWGSLSCEEAIRCGHADTARWLFKTTKHGMDGRQRGSAIKVALEYGDLGLAEMLLPRGRCILDYARLSPRPELIEWNYECGYLKRDSDAAAVAVRDLASTGRLDLMKRIFEEHSPSADSVRWRADWEQAITNACSSGGITQLQWLLEHPLGRAACEAMRQVGRLYILLYVAAQEGFTEVMQYIYDQGAVDTFGDALLVAIRNGKMETVKWLVEHFPRSEYMPNYCVLVEASRHGRLEMLQYFQSLYPATVPGFSFASSDSRQLRKNQPFEVDLVSQTSWTHRERNLLASRQGQVRLVAATDGHLRVTKASTRRSEWCSTDAMDEAAANGQQQVLQWLHENRPEGSTTTAMNEAAANGFMEVVQWLQTNRSEGCTSRALEYAARTGHLNVVQWLYQTLSAKSIECVSASRSDIEQNLREYSIDAMDFAAAGGHLEVMKWLCVHQLGGCTSDTITLALCHGHLRVAQWIQQNFPECIPNMGDKVVYGTNKFDILLFLHAHYPSVFTSQFVRIHVKSFERSHDARVLSWMEGQYLHRNATQATLRR</sequence>
<dbReference type="EMBL" id="BSXT01000395">
    <property type="protein sequence ID" value="GMF26408.1"/>
    <property type="molecule type" value="Genomic_DNA"/>
</dbReference>
<dbReference type="SUPFAM" id="SSF48403">
    <property type="entry name" value="Ankyrin repeat"/>
    <property type="match status" value="2"/>
</dbReference>
<keyword evidence="2" id="KW-1185">Reference proteome</keyword>
<dbReference type="PANTHER" id="PTHR46586:SF3">
    <property type="entry name" value="ANKYRIN REPEAT-CONTAINING PROTEIN"/>
    <property type="match status" value="1"/>
</dbReference>
<dbReference type="InterPro" id="IPR052050">
    <property type="entry name" value="SecEffector_AnkRepeat"/>
</dbReference>
<proteinExistence type="predicted"/>
<dbReference type="InterPro" id="IPR036770">
    <property type="entry name" value="Ankyrin_rpt-contain_sf"/>
</dbReference>
<organism evidence="1 2">
    <name type="scientific">Phytophthora fragariaefolia</name>
    <dbReference type="NCBI Taxonomy" id="1490495"/>
    <lineage>
        <taxon>Eukaryota</taxon>
        <taxon>Sar</taxon>
        <taxon>Stramenopiles</taxon>
        <taxon>Oomycota</taxon>
        <taxon>Peronosporomycetes</taxon>
        <taxon>Peronosporales</taxon>
        <taxon>Peronosporaceae</taxon>
        <taxon>Phytophthora</taxon>
    </lineage>
</organism>
<evidence type="ECO:0000313" key="2">
    <source>
        <dbReference type="Proteomes" id="UP001165121"/>
    </source>
</evidence>
<dbReference type="Gene3D" id="1.25.40.20">
    <property type="entry name" value="Ankyrin repeat-containing domain"/>
    <property type="match status" value="2"/>
</dbReference>
<dbReference type="Pfam" id="PF12796">
    <property type="entry name" value="Ank_2"/>
    <property type="match status" value="1"/>
</dbReference>
<dbReference type="AlphaFoldDB" id="A0A9W6X158"/>
<name>A0A9W6X158_9STRA</name>